<keyword evidence="2" id="KW-1185">Reference proteome</keyword>
<evidence type="ECO:0000313" key="1">
    <source>
        <dbReference type="EMBL" id="KAL3564589.1"/>
    </source>
</evidence>
<sequence length="244" mass="27859">MLRLPTLLHSAEPACLHSGINLPASTRHSEMTTFQYIWPHYLEHVMSERFTRRSQSDARNRNRPIHGSVTTLTGGSVSFSTHTKWMATSLGREPSPMELFMETHMRCQNCQKGAQQFVDNRAKHFMETYNNRLRERYGDDPLTHPEFDPNLWMEVGSLGGPDKNQVYGFFNTTADNSPSAHSASTVGSSQSISSSQSKEFVVLQQHTSQLTEKYRAPNRSTHNSKRLMKQSLHNKKRLMNSFAK</sequence>
<dbReference type="EMBL" id="RCHU02000019">
    <property type="protein sequence ID" value="KAL3564589.1"/>
    <property type="molecule type" value="Genomic_DNA"/>
</dbReference>
<evidence type="ECO:0000313" key="2">
    <source>
        <dbReference type="Proteomes" id="UP000309997"/>
    </source>
</evidence>
<dbReference type="Proteomes" id="UP000309997">
    <property type="component" value="Unassembled WGS sequence"/>
</dbReference>
<accession>A0ACC4AEK3</accession>
<name>A0ACC4AEK3_POPAL</name>
<gene>
    <name evidence="1" type="ORF">D5086_032635</name>
</gene>
<proteinExistence type="predicted"/>
<organism evidence="1 2">
    <name type="scientific">Populus alba</name>
    <name type="common">White poplar</name>
    <dbReference type="NCBI Taxonomy" id="43335"/>
    <lineage>
        <taxon>Eukaryota</taxon>
        <taxon>Viridiplantae</taxon>
        <taxon>Streptophyta</taxon>
        <taxon>Embryophyta</taxon>
        <taxon>Tracheophyta</taxon>
        <taxon>Spermatophyta</taxon>
        <taxon>Magnoliopsida</taxon>
        <taxon>eudicotyledons</taxon>
        <taxon>Gunneridae</taxon>
        <taxon>Pentapetalae</taxon>
        <taxon>rosids</taxon>
        <taxon>fabids</taxon>
        <taxon>Malpighiales</taxon>
        <taxon>Salicaceae</taxon>
        <taxon>Saliceae</taxon>
        <taxon>Populus</taxon>
    </lineage>
</organism>
<reference evidence="1 2" key="1">
    <citation type="journal article" date="2024" name="Plant Biotechnol. J.">
        <title>Genome and CRISPR/Cas9 system of a widespread forest tree (Populus alba) in the world.</title>
        <authorList>
            <person name="Liu Y.J."/>
            <person name="Jiang P.F."/>
            <person name="Han X.M."/>
            <person name="Li X.Y."/>
            <person name="Wang H.M."/>
            <person name="Wang Y.J."/>
            <person name="Wang X.X."/>
            <person name="Zeng Q.Y."/>
        </authorList>
    </citation>
    <scope>NUCLEOTIDE SEQUENCE [LARGE SCALE GENOMIC DNA]</scope>
    <source>
        <strain evidence="2">cv. PAL-ZL1</strain>
    </source>
</reference>
<protein>
    <submittedName>
        <fullName evidence="1">Uncharacterized protein</fullName>
    </submittedName>
</protein>
<comment type="caution">
    <text evidence="1">The sequence shown here is derived from an EMBL/GenBank/DDBJ whole genome shotgun (WGS) entry which is preliminary data.</text>
</comment>